<proteinExistence type="predicted"/>
<reference evidence="1" key="1">
    <citation type="journal article" date="2014" name="Int. J. Syst. Evol. Microbiol.">
        <title>Complete genome of a new Firmicutes species belonging to the dominant human colonic microbiota ('Ruminococcus bicirculans') reveals two chromosomes and a selective capacity to utilize plant glucans.</title>
        <authorList>
            <consortium name="NISC Comparative Sequencing Program"/>
            <person name="Wegmann U."/>
            <person name="Louis P."/>
            <person name="Goesmann A."/>
            <person name="Henrissat B."/>
            <person name="Duncan S.H."/>
            <person name="Flint H.J."/>
        </authorList>
    </citation>
    <scope>NUCLEOTIDE SEQUENCE</scope>
    <source>
        <strain evidence="1">CECT 7703</strain>
    </source>
</reference>
<comment type="caution">
    <text evidence="1">The sequence shown here is derived from an EMBL/GenBank/DDBJ whole genome shotgun (WGS) entry which is preliminary data.</text>
</comment>
<protein>
    <submittedName>
        <fullName evidence="1">DUF3619 family protein</fullName>
    </submittedName>
</protein>
<evidence type="ECO:0000313" key="1">
    <source>
        <dbReference type="EMBL" id="MDN3575797.1"/>
    </source>
</evidence>
<dbReference type="RefSeq" id="WP_290331433.1">
    <property type="nucleotide sequence ID" value="NZ_JAUFPU010000003.1"/>
</dbReference>
<reference evidence="1" key="2">
    <citation type="submission" date="2023-06" db="EMBL/GenBank/DDBJ databases">
        <authorList>
            <person name="Lucena T."/>
            <person name="Sun Q."/>
        </authorList>
    </citation>
    <scope>NUCLEOTIDE SEQUENCE</scope>
    <source>
        <strain evidence="1">CECT 7703</strain>
    </source>
</reference>
<accession>A0ABT8B0N6</accession>
<evidence type="ECO:0000313" key="2">
    <source>
        <dbReference type="Proteomes" id="UP001180081"/>
    </source>
</evidence>
<dbReference type="Pfam" id="PF12279">
    <property type="entry name" value="DUF3619"/>
    <property type="match status" value="1"/>
</dbReference>
<organism evidence="1 2">
    <name type="scientific">Chitinimonas viridis</name>
    <dbReference type="NCBI Taxonomy" id="664880"/>
    <lineage>
        <taxon>Bacteria</taxon>
        <taxon>Pseudomonadati</taxon>
        <taxon>Pseudomonadota</taxon>
        <taxon>Betaproteobacteria</taxon>
        <taxon>Neisseriales</taxon>
        <taxon>Chitinibacteraceae</taxon>
        <taxon>Chitinimonas</taxon>
    </lineage>
</organism>
<dbReference type="EMBL" id="JAUFPU010000003">
    <property type="protein sequence ID" value="MDN3575797.1"/>
    <property type="molecule type" value="Genomic_DNA"/>
</dbReference>
<name>A0ABT8B0N6_9NEIS</name>
<sequence length="124" mass="13722">MSKSQWEEDTFGKAAASQLAAQPLSLRQQHRLAQARQVALARQQSGSRGWCLGMVRWQGLHPVASRRASQAAWLALCLGVGLFWWQQGNAGLIDDDIDAQLLADEVPMEVWLSDSVEHLAREAS</sequence>
<dbReference type="InterPro" id="IPR022064">
    <property type="entry name" value="DUF3619"/>
</dbReference>
<keyword evidence="2" id="KW-1185">Reference proteome</keyword>
<gene>
    <name evidence="1" type="ORF">QWZ03_03310</name>
</gene>
<dbReference type="Proteomes" id="UP001180081">
    <property type="component" value="Unassembled WGS sequence"/>
</dbReference>